<evidence type="ECO:0000313" key="2">
    <source>
        <dbReference type="Proteomes" id="UP001145114"/>
    </source>
</evidence>
<accession>A0ACC1HE75</accession>
<protein>
    <submittedName>
        <fullName evidence="1">HOG (High osmolarity glycerol) pathway protein</fullName>
    </submittedName>
</protein>
<dbReference type="EMBL" id="JAMZIH010006971">
    <property type="protein sequence ID" value="KAJ1673418.1"/>
    <property type="molecule type" value="Genomic_DNA"/>
</dbReference>
<feature type="non-terminal residue" evidence="1">
    <location>
        <position position="1"/>
    </location>
</feature>
<reference evidence="1" key="1">
    <citation type="submission" date="2022-06" db="EMBL/GenBank/DDBJ databases">
        <title>Phylogenomic reconstructions and comparative analyses of Kickxellomycotina fungi.</title>
        <authorList>
            <person name="Reynolds N.K."/>
            <person name="Stajich J.E."/>
            <person name="Barry K."/>
            <person name="Grigoriev I.V."/>
            <person name="Crous P."/>
            <person name="Smith M.E."/>
        </authorList>
    </citation>
    <scope>NUCLEOTIDE SEQUENCE</scope>
    <source>
        <strain evidence="1">RSA 2271</strain>
    </source>
</reference>
<gene>
    <name evidence="1" type="primary">NBP2</name>
    <name evidence="1" type="ORF">EV182_005275</name>
</gene>
<sequence length="184" mass="20082">QPLDEQEKDSEFVQTVTTAKEFERMQIGMPDIDKNPQLTLQRGERAYGFNGEGSDDDMPPPSAHPDRHQQRRPSLESTGGDVAEIGAANGKQKGTDAAGQAATQQGNSSSATTGGTLAELDGKTSTILGVSKALYDFQAENPSELTFYENDRLYILYKQCEGWLVGYKGNQIGLIPENYVEFIS</sequence>
<evidence type="ECO:0000313" key="1">
    <source>
        <dbReference type="EMBL" id="KAJ1673418.1"/>
    </source>
</evidence>
<keyword evidence="2" id="KW-1185">Reference proteome</keyword>
<proteinExistence type="predicted"/>
<comment type="caution">
    <text evidence="1">The sequence shown here is derived from an EMBL/GenBank/DDBJ whole genome shotgun (WGS) entry which is preliminary data.</text>
</comment>
<organism evidence="1 2">
    <name type="scientific">Spiromyces aspiralis</name>
    <dbReference type="NCBI Taxonomy" id="68401"/>
    <lineage>
        <taxon>Eukaryota</taxon>
        <taxon>Fungi</taxon>
        <taxon>Fungi incertae sedis</taxon>
        <taxon>Zoopagomycota</taxon>
        <taxon>Kickxellomycotina</taxon>
        <taxon>Kickxellomycetes</taxon>
        <taxon>Kickxellales</taxon>
        <taxon>Kickxellaceae</taxon>
        <taxon>Spiromyces</taxon>
    </lineage>
</organism>
<name>A0ACC1HE75_9FUNG</name>
<dbReference type="Proteomes" id="UP001145114">
    <property type="component" value="Unassembled WGS sequence"/>
</dbReference>